<evidence type="ECO:0008006" key="3">
    <source>
        <dbReference type="Google" id="ProtNLM"/>
    </source>
</evidence>
<evidence type="ECO:0000313" key="1">
    <source>
        <dbReference type="EMBL" id="KAJ8874503.1"/>
    </source>
</evidence>
<reference evidence="1 2" key="1">
    <citation type="submission" date="2023-02" db="EMBL/GenBank/DDBJ databases">
        <title>LHISI_Scaffold_Assembly.</title>
        <authorList>
            <person name="Stuart O.P."/>
            <person name="Cleave R."/>
            <person name="Magrath M.J.L."/>
            <person name="Mikheyev A.S."/>
        </authorList>
    </citation>
    <scope>NUCLEOTIDE SEQUENCE [LARGE SCALE GENOMIC DNA]</scope>
    <source>
        <strain evidence="1">Daus_M_001</strain>
        <tissue evidence="1">Leg muscle</tissue>
    </source>
</reference>
<keyword evidence="2" id="KW-1185">Reference proteome</keyword>
<name>A0ABQ9GR54_9NEOP</name>
<organism evidence="1 2">
    <name type="scientific">Dryococelus australis</name>
    <dbReference type="NCBI Taxonomy" id="614101"/>
    <lineage>
        <taxon>Eukaryota</taxon>
        <taxon>Metazoa</taxon>
        <taxon>Ecdysozoa</taxon>
        <taxon>Arthropoda</taxon>
        <taxon>Hexapoda</taxon>
        <taxon>Insecta</taxon>
        <taxon>Pterygota</taxon>
        <taxon>Neoptera</taxon>
        <taxon>Polyneoptera</taxon>
        <taxon>Phasmatodea</taxon>
        <taxon>Verophasmatodea</taxon>
        <taxon>Anareolatae</taxon>
        <taxon>Phasmatidae</taxon>
        <taxon>Eurycanthinae</taxon>
        <taxon>Dryococelus</taxon>
    </lineage>
</organism>
<evidence type="ECO:0000313" key="2">
    <source>
        <dbReference type="Proteomes" id="UP001159363"/>
    </source>
</evidence>
<gene>
    <name evidence="1" type="ORF">PR048_025363</name>
</gene>
<accession>A0ABQ9GR54</accession>
<protein>
    <recommendedName>
        <fullName evidence="3">Transposase</fullName>
    </recommendedName>
</protein>
<dbReference type="EMBL" id="JARBHB010000010">
    <property type="protein sequence ID" value="KAJ8874503.1"/>
    <property type="molecule type" value="Genomic_DNA"/>
</dbReference>
<dbReference type="Proteomes" id="UP001159363">
    <property type="component" value="Chromosome 9"/>
</dbReference>
<proteinExistence type="predicted"/>
<sequence>MTSPQAMGLTCPHPAFQADDAARRIGSPAVVGGSMHLRVVVVGCEGREVQATIVQHLPAHTVSAVRIHARSEPLLQPLANRSWVLCPAANTELFKKKRASSELMLDIRSQAINGQYKNFTRIFRDILSRTRSNIAKQTTTCRSPISAQDRLAVTLRYLSTGDSYTSLQYLFRVSKQSIGRIIPDVCAALVQELKGYVELPKTPLARKEIPKTCEIDWNLPHCAGAFDVKHVLLQALVHSGSDLYNYKSNFSTVILALADGNYNFFIRGRGMPRMVVKWRRF</sequence>
<comment type="caution">
    <text evidence="1">The sequence shown here is derived from an EMBL/GenBank/DDBJ whole genome shotgun (WGS) entry which is preliminary data.</text>
</comment>